<dbReference type="EC" id="5.2.1.8" evidence="3"/>
<evidence type="ECO:0000256" key="3">
    <source>
        <dbReference type="ARBA" id="ARBA00013194"/>
    </source>
</evidence>
<feature type="signal peptide" evidence="7">
    <location>
        <begin position="1"/>
        <end position="24"/>
    </location>
</feature>
<keyword evidence="4 6" id="KW-0697">Rotamase</keyword>
<organism evidence="9 10">
    <name type="scientific">Ottowia flava</name>
    <dbReference type="NCBI Taxonomy" id="2675430"/>
    <lineage>
        <taxon>Bacteria</taxon>
        <taxon>Pseudomonadati</taxon>
        <taxon>Pseudomonadota</taxon>
        <taxon>Betaproteobacteria</taxon>
        <taxon>Burkholderiales</taxon>
        <taxon>Comamonadaceae</taxon>
        <taxon>Ottowia</taxon>
    </lineage>
</organism>
<dbReference type="PROSITE" id="PS50198">
    <property type="entry name" value="PPIC_PPIASE_2"/>
    <property type="match status" value="1"/>
</dbReference>
<gene>
    <name evidence="9" type="ORF">ACFSF0_01250</name>
</gene>
<dbReference type="PANTHER" id="PTHR47245:SF2">
    <property type="entry name" value="PEPTIDYL-PROLYL CIS-TRANS ISOMERASE HP_0175-RELATED"/>
    <property type="match status" value="1"/>
</dbReference>
<dbReference type="InterPro" id="IPR027304">
    <property type="entry name" value="Trigger_fact/SurA_dom_sf"/>
</dbReference>
<dbReference type="PROSITE" id="PS01096">
    <property type="entry name" value="PPIC_PPIASE_1"/>
    <property type="match status" value="1"/>
</dbReference>
<proteinExistence type="inferred from homology"/>
<dbReference type="GO" id="GO:0003755">
    <property type="term" value="F:peptidyl-prolyl cis-trans isomerase activity"/>
    <property type="evidence" value="ECO:0007669"/>
    <property type="project" value="UniProtKB-EC"/>
</dbReference>
<evidence type="ECO:0000256" key="5">
    <source>
        <dbReference type="ARBA" id="ARBA00023235"/>
    </source>
</evidence>
<evidence type="ECO:0000256" key="7">
    <source>
        <dbReference type="SAM" id="SignalP"/>
    </source>
</evidence>
<evidence type="ECO:0000313" key="10">
    <source>
        <dbReference type="Proteomes" id="UP001597304"/>
    </source>
</evidence>
<keyword evidence="5 6" id="KW-0413">Isomerase</keyword>
<feature type="domain" description="PpiC" evidence="8">
    <location>
        <begin position="139"/>
        <end position="230"/>
    </location>
</feature>
<evidence type="ECO:0000256" key="1">
    <source>
        <dbReference type="ARBA" id="ARBA00000971"/>
    </source>
</evidence>
<feature type="chain" id="PRO_5045104200" description="peptidylprolyl isomerase" evidence="7">
    <location>
        <begin position="25"/>
        <end position="272"/>
    </location>
</feature>
<dbReference type="Pfam" id="PF13616">
    <property type="entry name" value="Rotamase_3"/>
    <property type="match status" value="1"/>
</dbReference>
<dbReference type="EMBL" id="JBHUEJ010000003">
    <property type="protein sequence ID" value="MFD1709223.1"/>
    <property type="molecule type" value="Genomic_DNA"/>
</dbReference>
<dbReference type="RefSeq" id="WP_147913017.1">
    <property type="nucleotide sequence ID" value="NZ_JBHUEJ010000003.1"/>
</dbReference>
<dbReference type="Gene3D" id="3.10.50.40">
    <property type="match status" value="1"/>
</dbReference>
<reference evidence="10" key="1">
    <citation type="journal article" date="2019" name="Int. J. Syst. Evol. Microbiol.">
        <title>The Global Catalogue of Microorganisms (GCM) 10K type strain sequencing project: providing services to taxonomists for standard genome sequencing and annotation.</title>
        <authorList>
            <consortium name="The Broad Institute Genomics Platform"/>
            <consortium name="The Broad Institute Genome Sequencing Center for Infectious Disease"/>
            <person name="Wu L."/>
            <person name="Ma J."/>
        </authorList>
    </citation>
    <scope>NUCLEOTIDE SEQUENCE [LARGE SCALE GENOMIC DNA]</scope>
    <source>
        <strain evidence="10">LMG 29247</strain>
    </source>
</reference>
<comment type="caution">
    <text evidence="9">The sequence shown here is derived from an EMBL/GenBank/DDBJ whole genome shotgun (WGS) entry which is preliminary data.</text>
</comment>
<dbReference type="PANTHER" id="PTHR47245">
    <property type="entry name" value="PEPTIDYLPROLYL ISOMERASE"/>
    <property type="match status" value="1"/>
</dbReference>
<dbReference type="InterPro" id="IPR000297">
    <property type="entry name" value="PPIase_PpiC"/>
</dbReference>
<dbReference type="SUPFAM" id="SSF109998">
    <property type="entry name" value="Triger factor/SurA peptide-binding domain-like"/>
    <property type="match status" value="1"/>
</dbReference>
<comment type="catalytic activity">
    <reaction evidence="1">
        <text>[protein]-peptidylproline (omega=180) = [protein]-peptidylproline (omega=0)</text>
        <dbReference type="Rhea" id="RHEA:16237"/>
        <dbReference type="Rhea" id="RHEA-COMP:10747"/>
        <dbReference type="Rhea" id="RHEA-COMP:10748"/>
        <dbReference type="ChEBI" id="CHEBI:83833"/>
        <dbReference type="ChEBI" id="CHEBI:83834"/>
        <dbReference type="EC" id="5.2.1.8"/>
    </reaction>
</comment>
<dbReference type="InterPro" id="IPR023058">
    <property type="entry name" value="PPIase_PpiC_CS"/>
</dbReference>
<sequence>MKKHLLSVSVAALLAGTLALPAVAQNVAIVNGKPVPKARLEALEAQVKAQAARTGQPVPPEVTQQLRDEVIAREVFMQEAERRGIQGSDAYRKNMELARQSVMINALFEDFKAKNEVTDAEAKAEYDRLVAAQAPAAGTKEIKARHILVEKESEAKDLIAQIKKGAKFEDLAKKASKDPGSGAQGGDLGWSNPSSYVPEFAEAMSKLKKGEMTDAPVKTQFGYHIIRVDDTRDAKAPEPPKFEDVKAQVKQQMEQQKLAKFQEDLRGKAKIE</sequence>
<dbReference type="Proteomes" id="UP001597304">
    <property type="component" value="Unassembled WGS sequence"/>
</dbReference>
<evidence type="ECO:0000313" key="9">
    <source>
        <dbReference type="EMBL" id="MFD1709223.1"/>
    </source>
</evidence>
<dbReference type="Gene3D" id="1.10.4030.10">
    <property type="entry name" value="Porin chaperone SurA, peptide-binding domain"/>
    <property type="match status" value="1"/>
</dbReference>
<accession>A0ABW4KPU1</accession>
<protein>
    <recommendedName>
        <fullName evidence="3">peptidylprolyl isomerase</fullName>
        <ecNumber evidence="3">5.2.1.8</ecNumber>
    </recommendedName>
</protein>
<evidence type="ECO:0000259" key="8">
    <source>
        <dbReference type="PROSITE" id="PS50198"/>
    </source>
</evidence>
<dbReference type="InterPro" id="IPR050245">
    <property type="entry name" value="PrsA_foldase"/>
</dbReference>
<keyword evidence="7" id="KW-0732">Signal</keyword>
<keyword evidence="10" id="KW-1185">Reference proteome</keyword>
<dbReference type="InterPro" id="IPR046357">
    <property type="entry name" value="PPIase_dom_sf"/>
</dbReference>
<comment type="similarity">
    <text evidence="2">Belongs to the PpiC/parvulin rotamase family.</text>
</comment>
<evidence type="ECO:0000256" key="2">
    <source>
        <dbReference type="ARBA" id="ARBA00007656"/>
    </source>
</evidence>
<dbReference type="SUPFAM" id="SSF54534">
    <property type="entry name" value="FKBP-like"/>
    <property type="match status" value="1"/>
</dbReference>
<name>A0ABW4KPU1_9BURK</name>
<evidence type="ECO:0000256" key="6">
    <source>
        <dbReference type="PROSITE-ProRule" id="PRU00278"/>
    </source>
</evidence>
<evidence type="ECO:0000256" key="4">
    <source>
        <dbReference type="ARBA" id="ARBA00023110"/>
    </source>
</evidence>